<reference evidence="3 4" key="1">
    <citation type="submission" date="2019-01" db="EMBL/GenBank/DDBJ databases">
        <authorList>
            <person name="Chen W.-M."/>
        </authorList>
    </citation>
    <scope>NUCLEOTIDE SEQUENCE [LARGE SCALE GENOMIC DNA]</scope>
    <source>
        <strain evidence="3 4">ICH-3</strain>
    </source>
</reference>
<dbReference type="AlphaFoldDB" id="A0A437JZZ9"/>
<dbReference type="GO" id="GO:0006508">
    <property type="term" value="P:proteolysis"/>
    <property type="evidence" value="ECO:0007669"/>
    <property type="project" value="InterPro"/>
</dbReference>
<evidence type="ECO:0000313" key="3">
    <source>
        <dbReference type="EMBL" id="RVT53650.1"/>
    </source>
</evidence>
<protein>
    <submittedName>
        <fullName evidence="3">S1 family peptidase</fullName>
    </submittedName>
</protein>
<dbReference type="GO" id="GO:0004252">
    <property type="term" value="F:serine-type endopeptidase activity"/>
    <property type="evidence" value="ECO:0007669"/>
    <property type="project" value="InterPro"/>
</dbReference>
<evidence type="ECO:0000259" key="2">
    <source>
        <dbReference type="PROSITE" id="PS50240"/>
    </source>
</evidence>
<dbReference type="Pfam" id="PF00089">
    <property type="entry name" value="Trypsin"/>
    <property type="match status" value="1"/>
</dbReference>
<dbReference type="InterPro" id="IPR009003">
    <property type="entry name" value="Peptidase_S1_PA"/>
</dbReference>
<evidence type="ECO:0000313" key="4">
    <source>
        <dbReference type="Proteomes" id="UP000288178"/>
    </source>
</evidence>
<dbReference type="PANTHER" id="PTHR24260:SF132">
    <property type="entry name" value="PEPTIDASE S1 DOMAIN-CONTAINING PROTEIN"/>
    <property type="match status" value="1"/>
</dbReference>
<gene>
    <name evidence="3" type="ORF">ENE75_01775</name>
</gene>
<dbReference type="InterPro" id="IPR013424">
    <property type="entry name" value="Ice-binding_C"/>
</dbReference>
<comment type="caution">
    <text evidence="3">The sequence shown here is derived from an EMBL/GenBank/DDBJ whole genome shotgun (WGS) entry which is preliminary data.</text>
</comment>
<name>A0A437JZZ9_9BURK</name>
<dbReference type="EMBL" id="SACT01000001">
    <property type="protein sequence ID" value="RVT53650.1"/>
    <property type="molecule type" value="Genomic_DNA"/>
</dbReference>
<dbReference type="InterPro" id="IPR001254">
    <property type="entry name" value="Trypsin_dom"/>
</dbReference>
<dbReference type="SUPFAM" id="SSF50494">
    <property type="entry name" value="Trypsin-like serine proteases"/>
    <property type="match status" value="1"/>
</dbReference>
<proteinExistence type="predicted"/>
<dbReference type="RefSeq" id="WP_128195017.1">
    <property type="nucleotide sequence ID" value="NZ_SACT01000001.1"/>
</dbReference>
<dbReference type="PANTHER" id="PTHR24260">
    <property type="match status" value="1"/>
</dbReference>
<dbReference type="NCBIfam" id="TIGR02595">
    <property type="entry name" value="PEP_CTERM"/>
    <property type="match status" value="1"/>
</dbReference>
<dbReference type="SMART" id="SM00020">
    <property type="entry name" value="Tryp_SPc"/>
    <property type="match status" value="1"/>
</dbReference>
<dbReference type="OrthoDB" id="9813836at2"/>
<feature type="chain" id="PRO_5019337645" evidence="1">
    <location>
        <begin position="20"/>
        <end position="358"/>
    </location>
</feature>
<feature type="signal peptide" evidence="1">
    <location>
        <begin position="1"/>
        <end position="19"/>
    </location>
</feature>
<organism evidence="3 4">
    <name type="scientific">Rubrivivax albus</name>
    <dbReference type="NCBI Taxonomy" id="2499835"/>
    <lineage>
        <taxon>Bacteria</taxon>
        <taxon>Pseudomonadati</taxon>
        <taxon>Pseudomonadota</taxon>
        <taxon>Betaproteobacteria</taxon>
        <taxon>Burkholderiales</taxon>
        <taxon>Sphaerotilaceae</taxon>
        <taxon>Rubrivivax</taxon>
    </lineage>
</organism>
<dbReference type="InterPro" id="IPR018114">
    <property type="entry name" value="TRYPSIN_HIS"/>
</dbReference>
<dbReference type="InterPro" id="IPR043504">
    <property type="entry name" value="Peptidase_S1_PA_chymotrypsin"/>
</dbReference>
<sequence length="358" mass="37115">MRGAIAAAVAMAAAGGALAASQRTTMPLFVPAAGVTPLTSHTSPPSEWRLTDGMQFNGVSFDGLARLSFDNDGDLGNGFYVCSGALLSGGRYVLTAAHCADDFNVMTVEFGVYNDVAKATRGAATAHVHASWTGTLGTGADMAIIELDAPVTDIQGFNISTTNNVGSQMLIMGYGTTGTGDASGNPNWNEWGWAHYGWNEADVGIVAFDEAHTPGNGWTYDGDEYVFDFDNGTVRNNTLQRLANSAGASFSSSTGLGADEALIAGGDSGGPDFVWNGSEWLVAGVHSWGWQFCQGRITPSCDVNSAVSSSYGDLSGSTAVYAQAAWINSVVAVPEPGTYGLMAMGLLAVAGAARRRRT</sequence>
<dbReference type="PRINTS" id="PR00722">
    <property type="entry name" value="CHYMOTRYPSIN"/>
</dbReference>
<accession>A0A437JZZ9</accession>
<feature type="domain" description="Peptidase S1" evidence="2">
    <location>
        <begin position="50"/>
        <end position="332"/>
    </location>
</feature>
<dbReference type="PROSITE" id="PS50240">
    <property type="entry name" value="TRYPSIN_DOM"/>
    <property type="match status" value="1"/>
</dbReference>
<keyword evidence="1" id="KW-0732">Signal</keyword>
<dbReference type="InterPro" id="IPR001314">
    <property type="entry name" value="Peptidase_S1A"/>
</dbReference>
<evidence type="ECO:0000256" key="1">
    <source>
        <dbReference type="SAM" id="SignalP"/>
    </source>
</evidence>
<dbReference type="PROSITE" id="PS00134">
    <property type="entry name" value="TRYPSIN_HIS"/>
    <property type="match status" value="1"/>
</dbReference>
<dbReference type="Gene3D" id="2.40.10.10">
    <property type="entry name" value="Trypsin-like serine proteases"/>
    <property type="match status" value="2"/>
</dbReference>
<dbReference type="Proteomes" id="UP000288178">
    <property type="component" value="Unassembled WGS sequence"/>
</dbReference>
<dbReference type="InterPro" id="IPR051333">
    <property type="entry name" value="CLIP_Serine_Protease"/>
</dbReference>
<dbReference type="Pfam" id="PF07589">
    <property type="entry name" value="PEP-CTERM"/>
    <property type="match status" value="1"/>
</dbReference>
<keyword evidence="4" id="KW-1185">Reference proteome</keyword>